<accession>A0A5N1IXL3</accession>
<keyword evidence="3" id="KW-1185">Reference proteome</keyword>
<keyword evidence="1" id="KW-0472">Membrane</keyword>
<keyword evidence="1" id="KW-0812">Transmembrane</keyword>
<keyword evidence="1" id="KW-1133">Transmembrane helix</keyword>
<protein>
    <submittedName>
        <fullName evidence="2">Uncharacterized protein</fullName>
    </submittedName>
</protein>
<comment type="caution">
    <text evidence="2">The sequence shown here is derived from an EMBL/GenBank/DDBJ whole genome shotgun (WGS) entry which is preliminary data.</text>
</comment>
<organism evidence="2 3">
    <name type="scientific">Adhaeribacter soli</name>
    <dbReference type="NCBI Taxonomy" id="2607655"/>
    <lineage>
        <taxon>Bacteria</taxon>
        <taxon>Pseudomonadati</taxon>
        <taxon>Bacteroidota</taxon>
        <taxon>Cytophagia</taxon>
        <taxon>Cytophagales</taxon>
        <taxon>Hymenobacteraceae</taxon>
        <taxon>Adhaeribacter</taxon>
    </lineage>
</organism>
<gene>
    <name evidence="2" type="ORF">F0P94_12410</name>
</gene>
<evidence type="ECO:0000313" key="3">
    <source>
        <dbReference type="Proteomes" id="UP000326570"/>
    </source>
</evidence>
<sequence>MIALIKSNLSGRKVLLLFLLTNVVYATMLLYTIPKLETFSGGMKILDMLPGTYDLAYVRSLFNALGEPGRHFYLTRQLPLDLFYPGLFGISYSLLFGYFLKKLGKLNSRYFYLAFLPLAAGLFDYLENAGIAVMLKSYPDLPPFWVTLTSIFSLLKSSLSSVFFIALLLAILVFAGRLVFKKSAPTKAA</sequence>
<dbReference type="RefSeq" id="WP_150904206.1">
    <property type="nucleotide sequence ID" value="NZ_VTWT01000006.1"/>
</dbReference>
<proteinExistence type="predicted"/>
<reference evidence="2 3" key="1">
    <citation type="submission" date="2019-09" db="EMBL/GenBank/DDBJ databases">
        <title>Genome sequence of Adhaeribacter sp. M2.</title>
        <authorList>
            <person name="Srinivasan S."/>
        </authorList>
    </citation>
    <scope>NUCLEOTIDE SEQUENCE [LARGE SCALE GENOMIC DNA]</scope>
    <source>
        <strain evidence="2 3">M2</strain>
    </source>
</reference>
<name>A0A5N1IXL3_9BACT</name>
<feature type="transmembrane region" description="Helical" evidence="1">
    <location>
        <begin position="82"/>
        <end position="100"/>
    </location>
</feature>
<evidence type="ECO:0000313" key="2">
    <source>
        <dbReference type="EMBL" id="KAA9332793.1"/>
    </source>
</evidence>
<dbReference type="EMBL" id="VTWT01000006">
    <property type="protein sequence ID" value="KAA9332793.1"/>
    <property type="molecule type" value="Genomic_DNA"/>
</dbReference>
<dbReference type="AlphaFoldDB" id="A0A5N1IXL3"/>
<feature type="transmembrane region" description="Helical" evidence="1">
    <location>
        <begin position="112"/>
        <end position="138"/>
    </location>
</feature>
<dbReference type="Proteomes" id="UP000326570">
    <property type="component" value="Unassembled WGS sequence"/>
</dbReference>
<feature type="transmembrane region" description="Helical" evidence="1">
    <location>
        <begin position="14"/>
        <end position="33"/>
    </location>
</feature>
<feature type="transmembrane region" description="Helical" evidence="1">
    <location>
        <begin position="158"/>
        <end position="180"/>
    </location>
</feature>
<evidence type="ECO:0000256" key="1">
    <source>
        <dbReference type="SAM" id="Phobius"/>
    </source>
</evidence>